<keyword evidence="1" id="KW-1133">Transmembrane helix</keyword>
<keyword evidence="1" id="KW-0472">Membrane</keyword>
<organism evidence="2 3">
    <name type="scientific">Duganella lactea</name>
    <dbReference type="NCBI Taxonomy" id="2692173"/>
    <lineage>
        <taxon>Bacteria</taxon>
        <taxon>Pseudomonadati</taxon>
        <taxon>Pseudomonadota</taxon>
        <taxon>Betaproteobacteria</taxon>
        <taxon>Burkholderiales</taxon>
        <taxon>Oxalobacteraceae</taxon>
        <taxon>Telluria group</taxon>
        <taxon>Duganella</taxon>
    </lineage>
</organism>
<keyword evidence="3" id="KW-1185">Reference proteome</keyword>
<gene>
    <name evidence="2" type="ORF">GTP38_19865</name>
</gene>
<evidence type="ECO:0000256" key="1">
    <source>
        <dbReference type="SAM" id="Phobius"/>
    </source>
</evidence>
<evidence type="ECO:0000313" key="3">
    <source>
        <dbReference type="Proteomes" id="UP000449678"/>
    </source>
</evidence>
<reference evidence="2 3" key="1">
    <citation type="submission" date="2019-12" db="EMBL/GenBank/DDBJ databases">
        <title>Novel species isolated from a subtropical stream in China.</title>
        <authorList>
            <person name="Lu H."/>
        </authorList>
    </citation>
    <scope>NUCLEOTIDE SEQUENCE [LARGE SCALE GENOMIC DNA]</scope>
    <source>
        <strain evidence="2 3">FT94W</strain>
    </source>
</reference>
<protein>
    <submittedName>
        <fullName evidence="2">Uncharacterized protein</fullName>
    </submittedName>
</protein>
<keyword evidence="1" id="KW-0812">Transmembrane</keyword>
<accession>A0ABW9VAR0</accession>
<sequence>MPPEEIQLLTDAVKIGFPVVGTIVGTLIGGVSTYFITRINHRHDASKELAKRRFELLIQTANDVTEFENLVGRYATEVSNKIQGLAGALDFEEARKDIYTKNQPLRRARMSLKVLGLKEAEANLEKYVEVTREVIRHGPNLSKERASELAKQIVIGPIEFYESLAKEISLT</sequence>
<evidence type="ECO:0000313" key="2">
    <source>
        <dbReference type="EMBL" id="MYM36590.1"/>
    </source>
</evidence>
<dbReference type="RefSeq" id="WP_160991949.1">
    <property type="nucleotide sequence ID" value="NZ_WWCO01000016.1"/>
</dbReference>
<dbReference type="EMBL" id="WWCO01000016">
    <property type="protein sequence ID" value="MYM36590.1"/>
    <property type="molecule type" value="Genomic_DNA"/>
</dbReference>
<feature type="transmembrane region" description="Helical" evidence="1">
    <location>
        <begin position="15"/>
        <end position="37"/>
    </location>
</feature>
<comment type="caution">
    <text evidence="2">The sequence shown here is derived from an EMBL/GenBank/DDBJ whole genome shotgun (WGS) entry which is preliminary data.</text>
</comment>
<dbReference type="Proteomes" id="UP000449678">
    <property type="component" value="Unassembled WGS sequence"/>
</dbReference>
<name>A0ABW9VAR0_9BURK</name>
<proteinExistence type="predicted"/>